<proteinExistence type="predicted"/>
<evidence type="ECO:0000313" key="1">
    <source>
        <dbReference type="EMBL" id="SHI32341.1"/>
    </source>
</evidence>
<dbReference type="EMBL" id="FQXZ01000039">
    <property type="protein sequence ID" value="SHI32341.1"/>
    <property type="molecule type" value="Genomic_DNA"/>
</dbReference>
<dbReference type="Proteomes" id="UP000184608">
    <property type="component" value="Unassembled WGS sequence"/>
</dbReference>
<dbReference type="AlphaFoldDB" id="A0A1M6A799"/>
<gene>
    <name evidence="1" type="ORF">VA7868_03499</name>
</gene>
<accession>A0A1M6A799</accession>
<evidence type="ECO:0000313" key="2">
    <source>
        <dbReference type="Proteomes" id="UP000184608"/>
    </source>
</evidence>
<protein>
    <submittedName>
        <fullName evidence="1">Uncharacterized protein</fullName>
    </submittedName>
</protein>
<organism evidence="1 2">
    <name type="scientific">Vibrio aerogenes CECT 7868</name>
    <dbReference type="NCBI Taxonomy" id="1216006"/>
    <lineage>
        <taxon>Bacteria</taxon>
        <taxon>Pseudomonadati</taxon>
        <taxon>Pseudomonadota</taxon>
        <taxon>Gammaproteobacteria</taxon>
        <taxon>Vibrionales</taxon>
        <taxon>Vibrionaceae</taxon>
        <taxon>Vibrio</taxon>
    </lineage>
</organism>
<reference evidence="1 2" key="1">
    <citation type="submission" date="2016-11" db="EMBL/GenBank/DDBJ databases">
        <authorList>
            <person name="Jaros S."/>
            <person name="Januszkiewicz K."/>
            <person name="Wedrychowicz H."/>
        </authorList>
    </citation>
    <scope>NUCLEOTIDE SEQUENCE [LARGE SCALE GENOMIC DNA]</scope>
    <source>
        <strain evidence="1 2">CECT 7868</strain>
    </source>
</reference>
<sequence>MRVYATKLEYKGDQIRGEFLYDIQDHFGLDPEDINHPDLIDEGSDLRHSLPKKFELLKGFRSWYLLQHYTEYNYQPFITTIQFVM</sequence>
<dbReference type="RefSeq" id="WP_245796948.1">
    <property type="nucleotide sequence ID" value="NZ_FQXZ01000039.1"/>
</dbReference>
<name>A0A1M6A799_9VIBR</name>
<dbReference type="InterPro" id="IPR017483">
    <property type="entry name" value="CHP03034"/>
</dbReference>
<dbReference type="STRING" id="1216006.VA7868_03499"/>
<keyword evidence="2" id="KW-1185">Reference proteome</keyword>
<dbReference type="Pfam" id="PF11692">
    <property type="entry name" value="DUF3289"/>
    <property type="match status" value="1"/>
</dbReference>